<sequence length="278" mass="32162">MRIAAKLQMGVSIDRILDDVRDEVTGSIKREHLMSHQDVYNIQSQLNVHSIKKHQNDLFSVSAWVAEMQEMPYNQVLVFKNQGINQENECDNLGNEDFLLAIQTKYQRDMKLKYGDKVICMDDTHSTTVYDFSLITVLVVDDHGEGIPVAWAIANQTDAALLREFLKPIHAIIGPINPIIFMSDMADQFFTAWIGVFGRGETKHLYCTWHLDKAWRKGLIANIAKNEDRIELYHHLRVLLEETEEANFQVLLQKVLSHMIQKHPKFSVYFNETYLSLI</sequence>
<organism evidence="2">
    <name type="scientific">Amphimedon queenslandica</name>
    <name type="common">Sponge</name>
    <dbReference type="NCBI Taxonomy" id="400682"/>
    <lineage>
        <taxon>Eukaryota</taxon>
        <taxon>Metazoa</taxon>
        <taxon>Porifera</taxon>
        <taxon>Demospongiae</taxon>
        <taxon>Heteroscleromorpha</taxon>
        <taxon>Haplosclerida</taxon>
        <taxon>Niphatidae</taxon>
        <taxon>Amphimedon</taxon>
    </lineage>
</organism>
<dbReference type="EnsemblMetazoa" id="Aqu2.1.16881_001">
    <property type="protein sequence ID" value="Aqu2.1.16881_001"/>
    <property type="gene ID" value="Aqu2.1.16881"/>
</dbReference>
<accession>A0A1X7TPC3</accession>
<dbReference type="AlphaFoldDB" id="A0A1X7TPC3"/>
<reference evidence="2" key="1">
    <citation type="submission" date="2017-05" db="UniProtKB">
        <authorList>
            <consortium name="EnsemblMetazoa"/>
        </authorList>
    </citation>
    <scope>IDENTIFICATION</scope>
</reference>
<dbReference type="OrthoDB" id="5982839at2759"/>
<protein>
    <recommendedName>
        <fullName evidence="1">MULE transposase domain-containing protein</fullName>
    </recommendedName>
</protein>
<evidence type="ECO:0000259" key="1">
    <source>
        <dbReference type="Pfam" id="PF10551"/>
    </source>
</evidence>
<name>A0A1X7TPC3_AMPQE</name>
<dbReference type="PANTHER" id="PTHR33977:SF1">
    <property type="entry name" value="ZINC ION BINDING PROTEIN"/>
    <property type="match status" value="1"/>
</dbReference>
<proteinExistence type="predicted"/>
<dbReference type="PANTHER" id="PTHR33977">
    <property type="entry name" value="ZINC ION BINDING PROTEIN"/>
    <property type="match status" value="1"/>
</dbReference>
<dbReference type="Pfam" id="PF10551">
    <property type="entry name" value="MULE"/>
    <property type="match status" value="1"/>
</dbReference>
<dbReference type="InParanoid" id="A0A1X7TPC3"/>
<feature type="domain" description="MULE transposase" evidence="1">
    <location>
        <begin position="118"/>
        <end position="212"/>
    </location>
</feature>
<evidence type="ECO:0000313" key="2">
    <source>
        <dbReference type="EnsemblMetazoa" id="Aqu2.1.16881_001"/>
    </source>
</evidence>
<dbReference type="STRING" id="400682.A0A1X7TPC3"/>
<dbReference type="InterPro" id="IPR018289">
    <property type="entry name" value="MULE_transposase_dom"/>
</dbReference>